<dbReference type="EMBL" id="CP006745">
    <property type="protein sequence ID" value="AHC73742.1"/>
    <property type="molecule type" value="Genomic_DNA"/>
</dbReference>
<dbReference type="RefSeq" id="WP_025300622.1">
    <property type="nucleotide sequence ID" value="NZ_CP006745.1"/>
</dbReference>
<dbReference type="PANTHER" id="PTHR30489">
    <property type="entry name" value="LIPOPROTEIN-RELEASING SYSTEM TRANSMEMBRANE PROTEIN LOLE"/>
    <property type="match status" value="1"/>
</dbReference>
<dbReference type="HOGENOM" id="CLU_000604_8_1_5"/>
<keyword evidence="12" id="KW-1185">Reference proteome</keyword>
<feature type="transmembrane region" description="Helical" evidence="8">
    <location>
        <begin position="272"/>
        <end position="295"/>
    </location>
</feature>
<keyword evidence="3" id="KW-0813">Transport</keyword>
<dbReference type="Pfam" id="PF02687">
    <property type="entry name" value="FtsX"/>
    <property type="match status" value="1"/>
</dbReference>
<evidence type="ECO:0000256" key="1">
    <source>
        <dbReference type="ARBA" id="ARBA00004651"/>
    </source>
</evidence>
<name>V9TUB8_9PROT</name>
<keyword evidence="6 8" id="KW-1133">Transmembrane helix</keyword>
<evidence type="ECO:0000256" key="6">
    <source>
        <dbReference type="ARBA" id="ARBA00022989"/>
    </source>
</evidence>
<comment type="similarity">
    <text evidence="2">Belongs to the ABC-4 integral membrane protein family. LolC/E subfamily.</text>
</comment>
<keyword evidence="7 8" id="KW-0472">Membrane</keyword>
<evidence type="ECO:0000259" key="10">
    <source>
        <dbReference type="Pfam" id="PF12704"/>
    </source>
</evidence>
<dbReference type="OrthoDB" id="9808461at2"/>
<dbReference type="KEGG" id="efk:P856_526"/>
<protein>
    <submittedName>
        <fullName evidence="11">Lipo-releasing system permease protein</fullName>
    </submittedName>
</protein>
<dbReference type="InterPro" id="IPR003838">
    <property type="entry name" value="ABC3_permease_C"/>
</dbReference>
<dbReference type="Pfam" id="PF12704">
    <property type="entry name" value="MacB_PCD"/>
    <property type="match status" value="1"/>
</dbReference>
<keyword evidence="5 8" id="KW-0812">Transmembrane</keyword>
<dbReference type="GO" id="GO:0044874">
    <property type="term" value="P:lipoprotein localization to outer membrane"/>
    <property type="evidence" value="ECO:0007669"/>
    <property type="project" value="TreeGrafter"/>
</dbReference>
<dbReference type="GO" id="GO:0042953">
    <property type="term" value="P:lipoprotein transport"/>
    <property type="evidence" value="ECO:0007669"/>
    <property type="project" value="InterPro"/>
</dbReference>
<gene>
    <name evidence="11" type="primary">lolE</name>
    <name evidence="11" type="ORF">P856_526</name>
</gene>
<dbReference type="eggNOG" id="COG4591">
    <property type="taxonomic scope" value="Bacteria"/>
</dbReference>
<evidence type="ECO:0000256" key="2">
    <source>
        <dbReference type="ARBA" id="ARBA00005236"/>
    </source>
</evidence>
<feature type="domain" description="ABC3 transporter permease C-terminal" evidence="9">
    <location>
        <begin position="275"/>
        <end position="408"/>
    </location>
</feature>
<dbReference type="GO" id="GO:0098797">
    <property type="term" value="C:plasma membrane protein complex"/>
    <property type="evidence" value="ECO:0007669"/>
    <property type="project" value="TreeGrafter"/>
</dbReference>
<evidence type="ECO:0000256" key="7">
    <source>
        <dbReference type="ARBA" id="ARBA00023136"/>
    </source>
</evidence>
<evidence type="ECO:0000259" key="9">
    <source>
        <dbReference type="Pfam" id="PF02687"/>
    </source>
</evidence>
<dbReference type="STRING" id="1401328.P856_526"/>
<dbReference type="InterPro" id="IPR011925">
    <property type="entry name" value="LolCE_TM"/>
</dbReference>
<feature type="transmembrane region" description="Helical" evidence="8">
    <location>
        <begin position="382"/>
        <end position="401"/>
    </location>
</feature>
<dbReference type="PATRIC" id="fig|1401328.3.peg.520"/>
<dbReference type="Proteomes" id="UP000018700">
    <property type="component" value="Chromosome"/>
</dbReference>
<keyword evidence="4" id="KW-1003">Cell membrane</keyword>
<dbReference type="NCBIfam" id="TIGR02212">
    <property type="entry name" value="lolCE"/>
    <property type="match status" value="1"/>
</dbReference>
<evidence type="ECO:0000256" key="8">
    <source>
        <dbReference type="SAM" id="Phobius"/>
    </source>
</evidence>
<evidence type="ECO:0000256" key="4">
    <source>
        <dbReference type="ARBA" id="ARBA00022475"/>
    </source>
</evidence>
<dbReference type="AlphaFoldDB" id="V9TUB8"/>
<comment type="subcellular location">
    <subcellularLocation>
        <location evidence="1">Cell membrane</location>
        <topology evidence="1">Multi-pass membrane protein</topology>
    </subcellularLocation>
</comment>
<dbReference type="InterPro" id="IPR025857">
    <property type="entry name" value="MacB_PCD"/>
</dbReference>
<dbReference type="InterPro" id="IPR051447">
    <property type="entry name" value="Lipoprotein-release_system"/>
</dbReference>
<evidence type="ECO:0000313" key="11">
    <source>
        <dbReference type="EMBL" id="AHC73742.1"/>
    </source>
</evidence>
<evidence type="ECO:0000313" key="12">
    <source>
        <dbReference type="Proteomes" id="UP000018700"/>
    </source>
</evidence>
<proteinExistence type="inferred from homology"/>
<organism evidence="11 12">
    <name type="scientific">Candidatus Endolissoclinum faulkneri L5</name>
    <dbReference type="NCBI Taxonomy" id="1401328"/>
    <lineage>
        <taxon>Bacteria</taxon>
        <taxon>Pseudomonadati</taxon>
        <taxon>Pseudomonadota</taxon>
        <taxon>Alphaproteobacteria</taxon>
        <taxon>Rhodospirillales</taxon>
        <taxon>Rhodospirillaceae</taxon>
        <taxon>Candidatus Endolissoclinum</taxon>
    </lineage>
</organism>
<evidence type="ECO:0000256" key="3">
    <source>
        <dbReference type="ARBA" id="ARBA00022448"/>
    </source>
</evidence>
<feature type="transmembrane region" description="Helical" evidence="8">
    <location>
        <begin position="315"/>
        <end position="343"/>
    </location>
</feature>
<sequence>MIFGDFERMLAMRYLTARRQEGFISLVVGFSILGISLGVATLIIVMSVMNGFRDELISRIIGLNGHASIYARDGVIKNYDKLMMKIALVPGVFSVTPLVEGQAMLAANKIASGSMVRGVRIKDLKSKKLIANNIKDGSLKNFNGMNKVVLGSRLAHRMGLQVGDYITMISPSFAVTAIGNMPRIKTYEVIALFEMGMYEYDNNFVYMPIKAAQKFFQQENSVNALEIFTEDPNLLDNIRCKIIKELPSTVYFYDWQQKNNSLFNALQVERNVMFLILMLIILVAAFNIISSMTMLVKDNLKEIAVLRTMGASRGIITRVFFMTGASIGFIGTAMGTVLGLLFIAKINTIQKWIENIFVTSIFPSEIYFLANVPAKINSIEVIMILIMTLALSFMATIYPAWRAARTDPVEALRYE</sequence>
<feature type="domain" description="MacB-like periplasmic core" evidence="10">
    <location>
        <begin position="31"/>
        <end position="227"/>
    </location>
</feature>
<dbReference type="PANTHER" id="PTHR30489:SF0">
    <property type="entry name" value="LIPOPROTEIN-RELEASING SYSTEM TRANSMEMBRANE PROTEIN LOLE"/>
    <property type="match status" value="1"/>
</dbReference>
<accession>V9TUB8</accession>
<feature type="transmembrane region" description="Helical" evidence="8">
    <location>
        <begin position="23"/>
        <end position="49"/>
    </location>
</feature>
<reference evidence="11 12" key="1">
    <citation type="journal article" date="2013" name="PLoS ONE">
        <title>Bacterial endosymbiosis in a chordate host: long-term co-evolution and conservation of secondary metabolism.</title>
        <authorList>
            <person name="Kwan J.C."/>
            <person name="Schmidt E.W."/>
        </authorList>
    </citation>
    <scope>NUCLEOTIDE SEQUENCE [LARGE SCALE GENOMIC DNA]</scope>
    <source>
        <strain evidence="12">faulkneri L5</strain>
    </source>
</reference>
<evidence type="ECO:0000256" key="5">
    <source>
        <dbReference type="ARBA" id="ARBA00022692"/>
    </source>
</evidence>